<sequence length="106" mass="12230">MDNPKIVIDGKTYTPKSPKMKVWREFLAFFDEDKQDMALEEYLDRNVDLIVLAFGQKEITKESIDENMEVADIVPLVREIFLWLQSLTFSKLVKIPNGETESATSS</sequence>
<comment type="caution">
    <text evidence="1">The sequence shown here is derived from an EMBL/GenBank/DDBJ whole genome shotgun (WGS) entry which is preliminary data.</text>
</comment>
<keyword evidence="2" id="KW-1185">Reference proteome</keyword>
<dbReference type="Pfam" id="PF23857">
    <property type="entry name" value="Phage_TAC_19"/>
    <property type="match status" value="1"/>
</dbReference>
<reference evidence="1 2" key="1">
    <citation type="submission" date="2019-08" db="EMBL/GenBank/DDBJ databases">
        <title>Selenomonas sp. mPRGC5 and Selenomonas sp. mPRGC8 isolated from ruminal fluid of dairy goat (Capra hircus).</title>
        <authorList>
            <person name="Poothong S."/>
            <person name="Nuengjamnong C."/>
            <person name="Tanasupawat S."/>
        </authorList>
    </citation>
    <scope>NUCLEOTIDE SEQUENCE [LARGE SCALE GENOMIC DNA]</scope>
    <source>
        <strain evidence="2">mPRGC8</strain>
    </source>
</reference>
<dbReference type="EMBL" id="VTOZ01000015">
    <property type="protein sequence ID" value="TYZ28465.1"/>
    <property type="molecule type" value="Genomic_DNA"/>
</dbReference>
<dbReference type="InterPro" id="IPR057006">
    <property type="entry name" value="Phage_TAC_19"/>
</dbReference>
<gene>
    <name evidence="1" type="ORF">FZ041_08435</name>
</gene>
<proteinExistence type="predicted"/>
<dbReference type="NCBIfam" id="NF047360">
    <property type="entry name" value="tail_chap_PVL"/>
    <property type="match status" value="1"/>
</dbReference>
<evidence type="ECO:0000313" key="1">
    <source>
        <dbReference type="EMBL" id="TYZ28465.1"/>
    </source>
</evidence>
<protein>
    <submittedName>
        <fullName evidence="1">Uncharacterized protein</fullName>
    </submittedName>
</protein>
<accession>A0A5D6WMW0</accession>
<evidence type="ECO:0000313" key="2">
    <source>
        <dbReference type="Proteomes" id="UP000322783"/>
    </source>
</evidence>
<dbReference type="RefSeq" id="WP_149189260.1">
    <property type="nucleotide sequence ID" value="NZ_VTOZ01000015.1"/>
</dbReference>
<organism evidence="1 2">
    <name type="scientific">Selenomonas caprae</name>
    <dbReference type="NCBI Taxonomy" id="2606905"/>
    <lineage>
        <taxon>Bacteria</taxon>
        <taxon>Bacillati</taxon>
        <taxon>Bacillota</taxon>
        <taxon>Negativicutes</taxon>
        <taxon>Selenomonadales</taxon>
        <taxon>Selenomonadaceae</taxon>
        <taxon>Selenomonas</taxon>
    </lineage>
</organism>
<dbReference type="AlphaFoldDB" id="A0A5D6WMW0"/>
<name>A0A5D6WMW0_9FIRM</name>
<dbReference type="Proteomes" id="UP000322783">
    <property type="component" value="Unassembled WGS sequence"/>
</dbReference>